<keyword evidence="1" id="KW-0732">Signal</keyword>
<dbReference type="Proteomes" id="UP000321580">
    <property type="component" value="Unassembled WGS sequence"/>
</dbReference>
<sequence length="182" mass="20720">MKKIWLLYLFALAFTSCQSDTPAEGTDSMDQDQLSESILALSATLKKQMDSPTLDTATAQALVAQSIAYGERFPKDSLTPRFLFEAAAVARGMGDFQQAVETWGHISMDYPDYEKAPESIFFQAFTYDNDLRDTSRARKYYEFFLEQHPKHPIAGDARMLLEIIKTGKTPEEVIREFQNRPQ</sequence>
<gene>
    <name evidence="2" type="ORF">FRY97_15370</name>
</gene>
<dbReference type="PROSITE" id="PS51257">
    <property type="entry name" value="PROKAR_LIPOPROTEIN"/>
    <property type="match status" value="1"/>
</dbReference>
<keyword evidence="3" id="KW-1185">Reference proteome</keyword>
<dbReference type="SUPFAM" id="SSF48452">
    <property type="entry name" value="TPR-like"/>
    <property type="match status" value="1"/>
</dbReference>
<dbReference type="EMBL" id="VOOR01000035">
    <property type="protein sequence ID" value="TXB62162.1"/>
    <property type="molecule type" value="Genomic_DNA"/>
</dbReference>
<evidence type="ECO:0000256" key="1">
    <source>
        <dbReference type="SAM" id="SignalP"/>
    </source>
</evidence>
<feature type="chain" id="PRO_5022753578" description="Tetratricopeptide repeat protein" evidence="1">
    <location>
        <begin position="20"/>
        <end position="182"/>
    </location>
</feature>
<evidence type="ECO:0000313" key="2">
    <source>
        <dbReference type="EMBL" id="TXB62162.1"/>
    </source>
</evidence>
<protein>
    <recommendedName>
        <fullName evidence="4">Tetratricopeptide repeat protein</fullName>
    </recommendedName>
</protein>
<feature type="signal peptide" evidence="1">
    <location>
        <begin position="1"/>
        <end position="19"/>
    </location>
</feature>
<dbReference type="AlphaFoldDB" id="A0A5C6RLF8"/>
<dbReference type="RefSeq" id="WP_147168447.1">
    <property type="nucleotide sequence ID" value="NZ_VOOR01000035.1"/>
</dbReference>
<evidence type="ECO:0008006" key="4">
    <source>
        <dbReference type="Google" id="ProtNLM"/>
    </source>
</evidence>
<reference evidence="2 3" key="1">
    <citation type="submission" date="2019-08" db="EMBL/GenBank/DDBJ databases">
        <title>Genome of Phaeodactylibacter luteus.</title>
        <authorList>
            <person name="Bowman J.P."/>
        </authorList>
    </citation>
    <scope>NUCLEOTIDE SEQUENCE [LARGE SCALE GENOMIC DNA]</scope>
    <source>
        <strain evidence="2 3">KCTC 42180</strain>
    </source>
</reference>
<evidence type="ECO:0000313" key="3">
    <source>
        <dbReference type="Proteomes" id="UP000321580"/>
    </source>
</evidence>
<name>A0A5C6RLF8_9BACT</name>
<dbReference type="OrthoDB" id="1494350at2"/>
<accession>A0A5C6RLF8</accession>
<comment type="caution">
    <text evidence="2">The sequence shown here is derived from an EMBL/GenBank/DDBJ whole genome shotgun (WGS) entry which is preliminary data.</text>
</comment>
<dbReference type="Gene3D" id="1.25.40.10">
    <property type="entry name" value="Tetratricopeptide repeat domain"/>
    <property type="match status" value="1"/>
</dbReference>
<dbReference type="InterPro" id="IPR011990">
    <property type="entry name" value="TPR-like_helical_dom_sf"/>
</dbReference>
<proteinExistence type="predicted"/>
<organism evidence="2 3">
    <name type="scientific">Phaeodactylibacter luteus</name>
    <dbReference type="NCBI Taxonomy" id="1564516"/>
    <lineage>
        <taxon>Bacteria</taxon>
        <taxon>Pseudomonadati</taxon>
        <taxon>Bacteroidota</taxon>
        <taxon>Saprospiria</taxon>
        <taxon>Saprospirales</taxon>
        <taxon>Haliscomenobacteraceae</taxon>
        <taxon>Phaeodactylibacter</taxon>
    </lineage>
</organism>